<accession>A0ACC2IIZ4</accession>
<name>A0ACC2IIZ4_9PLEO</name>
<gene>
    <name evidence="1" type="ORF">OPT61_g3135</name>
</gene>
<keyword evidence="2" id="KW-1185">Reference proteome</keyword>
<evidence type="ECO:0000313" key="1">
    <source>
        <dbReference type="EMBL" id="KAJ8115150.1"/>
    </source>
</evidence>
<organism evidence="1 2">
    <name type="scientific">Boeremia exigua</name>
    <dbReference type="NCBI Taxonomy" id="749465"/>
    <lineage>
        <taxon>Eukaryota</taxon>
        <taxon>Fungi</taxon>
        <taxon>Dikarya</taxon>
        <taxon>Ascomycota</taxon>
        <taxon>Pezizomycotina</taxon>
        <taxon>Dothideomycetes</taxon>
        <taxon>Pleosporomycetidae</taxon>
        <taxon>Pleosporales</taxon>
        <taxon>Pleosporineae</taxon>
        <taxon>Didymellaceae</taxon>
        <taxon>Boeremia</taxon>
    </lineage>
</organism>
<proteinExistence type="predicted"/>
<protein>
    <submittedName>
        <fullName evidence="1">Uncharacterized protein</fullName>
    </submittedName>
</protein>
<comment type="caution">
    <text evidence="1">The sequence shown here is derived from an EMBL/GenBank/DDBJ whole genome shotgun (WGS) entry which is preliminary data.</text>
</comment>
<dbReference type="EMBL" id="JAPHNI010000155">
    <property type="protein sequence ID" value="KAJ8115150.1"/>
    <property type="molecule type" value="Genomic_DNA"/>
</dbReference>
<sequence>MHFSTITALSAATIVSGAVIKRQESIPATPLFPALDLSIFAQTAGHTLTLEEALAGLNITDKIHDLADKVEDGLEGLIKPHMRVSEVSEPNTRVNVASVNAAAATCTNVRVRTEWDSVSTADRQSFINSVKCLMDKAPSGQFSASKSRYEDFVALHQVLTPRVHSSSKFLLWHRYFLWTFEQELRSSCGLTTTLPWFDETRYAGKFSQSSIFSGQWLGGIGLGGACVPDGQFANLAINIGPGSGNQPHCLARNGDGAKTINTGQSMVDACNSRGTFADMAGCAEGGAHAWGHNGIGAVMQDVYASPADPVFWLHHGFVDRNFRIWQNQNSGVRTTTIDGTDIDGNALTLDTIINVYGFRPDVRIRDILDTTGEALCYNKESLQFLGKTAVAHATTSPAAIPTGLTRKLNDTLLAQAPPYIHSILNPADSNFSRLECPQPDLDRYAYLGRPSDQPEASHPKFFFAIDLHQCIQLLPRLLGSVIETVKFLGPENCVVSIVEGRSDDGTLEVLDELRPSLQTLGVKYFLQTSDINPTAPGNDRIKALADLRNLAVQDLLMSPTHYDPDTTVIFLNDIALCMEDILELLHQRQLQGADQTCAMDWTYVGDNPTFYDVWIARGMTGDTFFKIPEDGSWDFARNLFWNDEKARARLAAAKPFQVFACWNGVTTFTAKPLLDGRIKFRAHGPGECFQGEPKLFAKDMWANGHGKIAVVPSVNVEYSDEATKKIRALKGYVAKHIANEGDDGNIDWDSKPPEKVKCMPDYQHQTFVDWDEGLRPKVPAKTERER</sequence>
<evidence type="ECO:0000313" key="2">
    <source>
        <dbReference type="Proteomes" id="UP001153331"/>
    </source>
</evidence>
<reference evidence="1" key="1">
    <citation type="submission" date="2022-11" db="EMBL/GenBank/DDBJ databases">
        <title>Genome Sequence of Boeremia exigua.</title>
        <authorList>
            <person name="Buettner E."/>
        </authorList>
    </citation>
    <scope>NUCLEOTIDE SEQUENCE</scope>
    <source>
        <strain evidence="1">CU02</strain>
    </source>
</reference>
<dbReference type="Proteomes" id="UP001153331">
    <property type="component" value="Unassembled WGS sequence"/>
</dbReference>